<proteinExistence type="inferred from homology"/>
<comment type="similarity">
    <text evidence="1">Belongs to the OBAP family.</text>
</comment>
<protein>
    <recommendedName>
        <fullName evidence="5">Oil body-associated protein 1A</fullName>
    </recommendedName>
</protein>
<dbReference type="EMBL" id="ANFO01001194">
    <property type="protein sequence ID" value="KGQ03591.1"/>
    <property type="molecule type" value="Genomic_DNA"/>
</dbReference>
<organism evidence="3 4">
    <name type="scientific">Beauveria bassiana D1-5</name>
    <dbReference type="NCBI Taxonomy" id="1245745"/>
    <lineage>
        <taxon>Eukaryota</taxon>
        <taxon>Fungi</taxon>
        <taxon>Dikarya</taxon>
        <taxon>Ascomycota</taxon>
        <taxon>Pezizomycotina</taxon>
        <taxon>Sordariomycetes</taxon>
        <taxon>Hypocreomycetidae</taxon>
        <taxon>Hypocreales</taxon>
        <taxon>Cordycipitaceae</taxon>
        <taxon>Beauveria</taxon>
    </lineage>
</organism>
<sequence>MASQQVTNDGLGEPLTLQQTLLTKGAALTQDFKPLKNICAHLNAFHAYADDPQRAVETNHYCGHVNKDVRQCLLYDSAEPDARLIGVEYMIAPELFDTLSSEEQTLWHSHVYEVKSGMLVMPNPVVPDALWAQAEHKEMENVVRLYGKVYHLWQTDKGHKLPLGEPKLMTSFTADGQLDFGRVEERDKKFNVDYKTKKGQREDIPVPQIHPNADNAWKKDENNS</sequence>
<gene>
    <name evidence="3" type="ORF">BBAD15_g11195</name>
</gene>
<dbReference type="AlphaFoldDB" id="A0A0A2V6X3"/>
<accession>A0A0A2V6X3</accession>
<evidence type="ECO:0000256" key="2">
    <source>
        <dbReference type="SAM" id="MobiDB-lite"/>
    </source>
</evidence>
<dbReference type="Proteomes" id="UP000030106">
    <property type="component" value="Unassembled WGS sequence"/>
</dbReference>
<dbReference type="Pfam" id="PF06884">
    <property type="entry name" value="DUF1264"/>
    <property type="match status" value="1"/>
</dbReference>
<comment type="caution">
    <text evidence="3">The sequence shown here is derived from an EMBL/GenBank/DDBJ whole genome shotgun (WGS) entry which is preliminary data.</text>
</comment>
<evidence type="ECO:0000313" key="3">
    <source>
        <dbReference type="EMBL" id="KGQ03591.1"/>
    </source>
</evidence>
<evidence type="ECO:0000256" key="1">
    <source>
        <dbReference type="ARBA" id="ARBA00009740"/>
    </source>
</evidence>
<dbReference type="InterPro" id="IPR010686">
    <property type="entry name" value="OBAP-like"/>
</dbReference>
<dbReference type="OrthoDB" id="1901244at2759"/>
<evidence type="ECO:0000313" key="4">
    <source>
        <dbReference type="Proteomes" id="UP000030106"/>
    </source>
</evidence>
<reference evidence="3 4" key="1">
    <citation type="submission" date="2012-10" db="EMBL/GenBank/DDBJ databases">
        <title>Genome sequencing and analysis of entomopathogenic fungi Beauveria bassiana D1-5.</title>
        <authorList>
            <person name="Li Q."/>
            <person name="Wang L."/>
            <person name="Zhang Z."/>
            <person name="Wang Q."/>
            <person name="Ren J."/>
            <person name="Wang M."/>
            <person name="Xu W."/>
            <person name="Wang J."/>
            <person name="Lu Y."/>
            <person name="Du Q."/>
            <person name="Sun Z."/>
        </authorList>
    </citation>
    <scope>NUCLEOTIDE SEQUENCE [LARGE SCALE GENOMIC DNA]</scope>
    <source>
        <strain evidence="3 4">D1-5</strain>
    </source>
</reference>
<evidence type="ECO:0008006" key="5">
    <source>
        <dbReference type="Google" id="ProtNLM"/>
    </source>
</evidence>
<dbReference type="PANTHER" id="PTHR31360:SF0">
    <property type="entry name" value="OIL BODY-ASSOCIATED PROTEIN 1B"/>
    <property type="match status" value="1"/>
</dbReference>
<dbReference type="HOGENOM" id="CLU_071931_2_1_1"/>
<dbReference type="eggNOG" id="ENOG502QR3B">
    <property type="taxonomic scope" value="Eukaryota"/>
</dbReference>
<feature type="compositionally biased region" description="Basic and acidic residues" evidence="2">
    <location>
        <begin position="191"/>
        <end position="204"/>
    </location>
</feature>
<feature type="region of interest" description="Disordered" evidence="2">
    <location>
        <begin position="191"/>
        <end position="224"/>
    </location>
</feature>
<dbReference type="STRING" id="1245745.A0A0A2V6X3"/>
<dbReference type="PANTHER" id="PTHR31360">
    <property type="match status" value="1"/>
</dbReference>
<name>A0A0A2V6X3_BEABA</name>